<proteinExistence type="predicted"/>
<evidence type="ECO:0000256" key="1">
    <source>
        <dbReference type="ARBA" id="ARBA00001541"/>
    </source>
</evidence>
<organism evidence="7 8">
    <name type="scientific">Nitrosococcus oceani C-27</name>
    <dbReference type="NCBI Taxonomy" id="314279"/>
    <lineage>
        <taxon>Bacteria</taxon>
        <taxon>Pseudomonadati</taxon>
        <taxon>Pseudomonadota</taxon>
        <taxon>Gammaproteobacteria</taxon>
        <taxon>Chromatiales</taxon>
        <taxon>Chromatiaceae</taxon>
        <taxon>Nitrosococcus</taxon>
    </lineage>
</organism>
<dbReference type="AlphaFoldDB" id="A0A0E2Z6E0"/>
<name>A0A0E2Z6E0_9GAMM</name>
<feature type="domain" description="CheR-type methyltransferase" evidence="6">
    <location>
        <begin position="20"/>
        <end position="281"/>
    </location>
</feature>
<dbReference type="EMBL" id="JPGN01000005">
    <property type="protein sequence ID" value="KFI20906.1"/>
    <property type="molecule type" value="Genomic_DNA"/>
</dbReference>
<dbReference type="Gene3D" id="3.40.50.150">
    <property type="entry name" value="Vaccinia Virus protein VP39"/>
    <property type="match status" value="1"/>
</dbReference>
<dbReference type="HOGENOM" id="CLU_025854_0_0_6"/>
<keyword evidence="4" id="KW-0808">Transferase</keyword>
<dbReference type="SUPFAM" id="SSF53335">
    <property type="entry name" value="S-adenosyl-L-methionine-dependent methyltransferases"/>
    <property type="match status" value="1"/>
</dbReference>
<dbReference type="InterPro" id="IPR000780">
    <property type="entry name" value="CheR_MeTrfase"/>
</dbReference>
<evidence type="ECO:0000256" key="3">
    <source>
        <dbReference type="ARBA" id="ARBA00022603"/>
    </source>
</evidence>
<evidence type="ECO:0000313" key="8">
    <source>
        <dbReference type="Proteomes" id="UP000028839"/>
    </source>
</evidence>
<dbReference type="InterPro" id="IPR029063">
    <property type="entry name" value="SAM-dependent_MTases_sf"/>
</dbReference>
<sequence length="282" mass="32482">MKLNPKPSLNIENYPKWAEILEESGVCTDTIPNSFLETRLRMRMSVHGFNNFHRYYNYLKSLNRNNMEWRVLIDSLTVKETRFFRDPDSLFLIEKFLLSNQYLPGKAQGSIHAWSVACATGEEAYSLAIIIDKNTRATKDIFFGVTATDISHSALTTGKQGIYHESRLANIPPYLRTKYFIPLDDNFYQVKLMMRNRVCFSRLNVLQAKNAPLGKMNIIVCQNFLIYFSLDKHSLILDALVTHLAPGGLLILSISDVFNWSHPALEKINYENTLAYRRKADS</sequence>
<evidence type="ECO:0000256" key="2">
    <source>
        <dbReference type="ARBA" id="ARBA00012534"/>
    </source>
</evidence>
<dbReference type="PANTHER" id="PTHR24422:SF19">
    <property type="entry name" value="CHEMOTAXIS PROTEIN METHYLTRANSFERASE"/>
    <property type="match status" value="1"/>
</dbReference>
<dbReference type="PRINTS" id="PR00996">
    <property type="entry name" value="CHERMTFRASE"/>
</dbReference>
<dbReference type="SUPFAM" id="SSF47757">
    <property type="entry name" value="Chemotaxis receptor methyltransferase CheR, N-terminal domain"/>
    <property type="match status" value="1"/>
</dbReference>
<evidence type="ECO:0000313" key="7">
    <source>
        <dbReference type="EMBL" id="KFI20906.1"/>
    </source>
</evidence>
<evidence type="ECO:0000256" key="4">
    <source>
        <dbReference type="ARBA" id="ARBA00022679"/>
    </source>
</evidence>
<comment type="catalytic activity">
    <reaction evidence="1">
        <text>L-glutamyl-[protein] + S-adenosyl-L-methionine = [protein]-L-glutamate 5-O-methyl ester + S-adenosyl-L-homocysteine</text>
        <dbReference type="Rhea" id="RHEA:24452"/>
        <dbReference type="Rhea" id="RHEA-COMP:10208"/>
        <dbReference type="Rhea" id="RHEA-COMP:10311"/>
        <dbReference type="ChEBI" id="CHEBI:29973"/>
        <dbReference type="ChEBI" id="CHEBI:57856"/>
        <dbReference type="ChEBI" id="CHEBI:59789"/>
        <dbReference type="ChEBI" id="CHEBI:82795"/>
        <dbReference type="EC" id="2.1.1.80"/>
    </reaction>
</comment>
<dbReference type="PANTHER" id="PTHR24422">
    <property type="entry name" value="CHEMOTAXIS PROTEIN METHYLTRANSFERASE"/>
    <property type="match status" value="1"/>
</dbReference>
<accession>A0A0E2Z6E0</accession>
<dbReference type="GO" id="GO:0008983">
    <property type="term" value="F:protein-glutamate O-methyltransferase activity"/>
    <property type="evidence" value="ECO:0007669"/>
    <property type="project" value="UniProtKB-EC"/>
</dbReference>
<dbReference type="Pfam" id="PF01739">
    <property type="entry name" value="CheR"/>
    <property type="match status" value="1"/>
</dbReference>
<dbReference type="InterPro" id="IPR022642">
    <property type="entry name" value="CheR_C"/>
</dbReference>
<dbReference type="Gene3D" id="1.10.155.10">
    <property type="entry name" value="Chemotaxis receptor methyltransferase CheR, N-terminal domain"/>
    <property type="match status" value="1"/>
</dbReference>
<comment type="caution">
    <text evidence="7">The sequence shown here is derived from an EMBL/GenBank/DDBJ whole genome shotgun (WGS) entry which is preliminary data.</text>
</comment>
<evidence type="ECO:0000256" key="5">
    <source>
        <dbReference type="ARBA" id="ARBA00022691"/>
    </source>
</evidence>
<dbReference type="OrthoDB" id="9816309at2"/>
<dbReference type="InterPro" id="IPR050903">
    <property type="entry name" value="Bact_Chemotaxis_MeTrfase"/>
</dbReference>
<evidence type="ECO:0000259" key="6">
    <source>
        <dbReference type="PROSITE" id="PS50123"/>
    </source>
</evidence>
<keyword evidence="5" id="KW-0949">S-adenosyl-L-methionine</keyword>
<protein>
    <recommendedName>
        <fullName evidence="2">protein-glutamate O-methyltransferase</fullName>
        <ecNumber evidence="2">2.1.1.80</ecNumber>
    </recommendedName>
</protein>
<dbReference type="SMART" id="SM00138">
    <property type="entry name" value="MeTrc"/>
    <property type="match status" value="1"/>
</dbReference>
<reference evidence="7 8" key="1">
    <citation type="submission" date="2014-07" db="EMBL/GenBank/DDBJ databases">
        <title>Comparative analysis of Nitrosococcus oceani genome inventories of strains from Pacific and Atlantic gyres.</title>
        <authorList>
            <person name="Lim C.K."/>
            <person name="Wang L."/>
            <person name="Sayavedra-Soto L.A."/>
            <person name="Klotz M.G."/>
        </authorList>
    </citation>
    <scope>NUCLEOTIDE SEQUENCE [LARGE SCALE GENOMIC DNA]</scope>
    <source>
        <strain evidence="7 8">C-27</strain>
    </source>
</reference>
<gene>
    <name evidence="7" type="ORF">IB75_00595</name>
</gene>
<dbReference type="InterPro" id="IPR036804">
    <property type="entry name" value="CheR_N_sf"/>
</dbReference>
<dbReference type="GO" id="GO:0032259">
    <property type="term" value="P:methylation"/>
    <property type="evidence" value="ECO:0007669"/>
    <property type="project" value="UniProtKB-KW"/>
</dbReference>
<keyword evidence="3" id="KW-0489">Methyltransferase</keyword>
<dbReference type="Proteomes" id="UP000028839">
    <property type="component" value="Unassembled WGS sequence"/>
</dbReference>
<dbReference type="PROSITE" id="PS50123">
    <property type="entry name" value="CHER"/>
    <property type="match status" value="1"/>
</dbReference>
<dbReference type="EC" id="2.1.1.80" evidence="2"/>